<feature type="domain" description="PAS" evidence="1">
    <location>
        <begin position="13"/>
        <end position="76"/>
    </location>
</feature>
<dbReference type="SMART" id="SM00091">
    <property type="entry name" value="PAS"/>
    <property type="match status" value="1"/>
</dbReference>
<dbReference type="InterPro" id="IPR000700">
    <property type="entry name" value="PAS-assoc_C"/>
</dbReference>
<evidence type="ECO:0000313" key="4">
    <source>
        <dbReference type="Proteomes" id="UP000214603"/>
    </source>
</evidence>
<dbReference type="EMBL" id="NJIH01000011">
    <property type="protein sequence ID" value="OWT56160.1"/>
    <property type="molecule type" value="Genomic_DNA"/>
</dbReference>
<evidence type="ECO:0008006" key="5">
    <source>
        <dbReference type="Google" id="ProtNLM"/>
    </source>
</evidence>
<name>A0A225M7T4_9BURK</name>
<evidence type="ECO:0000259" key="2">
    <source>
        <dbReference type="PROSITE" id="PS50113"/>
    </source>
</evidence>
<keyword evidence="4" id="KW-1185">Reference proteome</keyword>
<dbReference type="PANTHER" id="PTHR44757">
    <property type="entry name" value="DIGUANYLATE CYCLASE DGCP"/>
    <property type="match status" value="1"/>
</dbReference>
<dbReference type="SMART" id="SM00086">
    <property type="entry name" value="PAC"/>
    <property type="match status" value="1"/>
</dbReference>
<dbReference type="InterPro" id="IPR000014">
    <property type="entry name" value="PAS"/>
</dbReference>
<proteinExistence type="predicted"/>
<dbReference type="Proteomes" id="UP000214603">
    <property type="component" value="Unassembled WGS sequence"/>
</dbReference>
<feature type="domain" description="PAC" evidence="2">
    <location>
        <begin position="83"/>
        <end position="135"/>
    </location>
</feature>
<dbReference type="OrthoDB" id="3687827at2"/>
<comment type="caution">
    <text evidence="3">The sequence shown here is derived from an EMBL/GenBank/DDBJ whole genome shotgun (WGS) entry which is preliminary data.</text>
</comment>
<dbReference type="InterPro" id="IPR052155">
    <property type="entry name" value="Biofilm_reg_signaling"/>
</dbReference>
<dbReference type="InterPro" id="IPR035965">
    <property type="entry name" value="PAS-like_dom_sf"/>
</dbReference>
<dbReference type="PROSITE" id="PS50113">
    <property type="entry name" value="PAC"/>
    <property type="match status" value="1"/>
</dbReference>
<dbReference type="PANTHER" id="PTHR44757:SF2">
    <property type="entry name" value="BIOFILM ARCHITECTURE MAINTENANCE PROTEIN MBAA"/>
    <property type="match status" value="1"/>
</dbReference>
<dbReference type="InterPro" id="IPR001610">
    <property type="entry name" value="PAC"/>
</dbReference>
<dbReference type="Gene3D" id="3.30.450.20">
    <property type="entry name" value="PAS domain"/>
    <property type="match status" value="1"/>
</dbReference>
<dbReference type="SUPFAM" id="SSF55785">
    <property type="entry name" value="PYP-like sensor domain (PAS domain)"/>
    <property type="match status" value="1"/>
</dbReference>
<protein>
    <recommendedName>
        <fullName evidence="5">Histidine kinase</fullName>
    </recommendedName>
</protein>
<gene>
    <name evidence="3" type="ORF">CEY11_19205</name>
</gene>
<dbReference type="InterPro" id="IPR013656">
    <property type="entry name" value="PAS_4"/>
</dbReference>
<accession>A0A225M7T4</accession>
<sequence length="141" mass="15177">MADAGDPSLAEWIIEQVSDALIFADRKGSIVRWNQAACRLFGFSAEEALGSNLDLIIPEHLRAAHWAGFDAAMDSGRLKLQGHPTLTRAVRKGGQKLYVEMTFALVKDAAGTPVGSAAMARDVTERVEKERAARKAAMPAA</sequence>
<evidence type="ECO:0000313" key="3">
    <source>
        <dbReference type="EMBL" id="OWT56160.1"/>
    </source>
</evidence>
<dbReference type="RefSeq" id="WP_088605038.1">
    <property type="nucleotide sequence ID" value="NZ_NJIH01000011.1"/>
</dbReference>
<dbReference type="CDD" id="cd00130">
    <property type="entry name" value="PAS"/>
    <property type="match status" value="1"/>
</dbReference>
<dbReference type="AlphaFoldDB" id="A0A225M7T4"/>
<dbReference type="PROSITE" id="PS50112">
    <property type="entry name" value="PAS"/>
    <property type="match status" value="1"/>
</dbReference>
<dbReference type="NCBIfam" id="TIGR00229">
    <property type="entry name" value="sensory_box"/>
    <property type="match status" value="1"/>
</dbReference>
<evidence type="ECO:0000259" key="1">
    <source>
        <dbReference type="PROSITE" id="PS50112"/>
    </source>
</evidence>
<organism evidence="3 4">
    <name type="scientific">Candidimonas nitroreducens</name>
    <dbReference type="NCBI Taxonomy" id="683354"/>
    <lineage>
        <taxon>Bacteria</taxon>
        <taxon>Pseudomonadati</taxon>
        <taxon>Pseudomonadota</taxon>
        <taxon>Betaproteobacteria</taxon>
        <taxon>Burkholderiales</taxon>
        <taxon>Alcaligenaceae</taxon>
        <taxon>Candidimonas</taxon>
    </lineage>
</organism>
<reference evidence="4" key="1">
    <citation type="submission" date="2017-06" db="EMBL/GenBank/DDBJ databases">
        <title>Herbaspirillum phytohormonus sp. nov., isolated from the root nodule of Robinia pseudoacacia in lead-zinc mine.</title>
        <authorList>
            <person name="Fan M."/>
            <person name="Lin Y."/>
        </authorList>
    </citation>
    <scope>NUCLEOTIDE SEQUENCE [LARGE SCALE GENOMIC DNA]</scope>
    <source>
        <strain evidence="4">SC-089</strain>
    </source>
</reference>
<dbReference type="Pfam" id="PF08448">
    <property type="entry name" value="PAS_4"/>
    <property type="match status" value="1"/>
</dbReference>